<evidence type="ECO:0000313" key="2">
    <source>
        <dbReference type="Proteomes" id="UP000199662"/>
    </source>
</evidence>
<organism evidence="1 2">
    <name type="scientific">Propionispira arboris</name>
    <dbReference type="NCBI Taxonomy" id="84035"/>
    <lineage>
        <taxon>Bacteria</taxon>
        <taxon>Bacillati</taxon>
        <taxon>Bacillota</taxon>
        <taxon>Negativicutes</taxon>
        <taxon>Selenomonadales</taxon>
        <taxon>Selenomonadaceae</taxon>
        <taxon>Propionispira</taxon>
    </lineage>
</organism>
<protein>
    <submittedName>
        <fullName evidence="1">Uncharacterized protein</fullName>
    </submittedName>
</protein>
<dbReference type="EMBL" id="FNZK01000011">
    <property type="protein sequence ID" value="SEJ60315.1"/>
    <property type="molecule type" value="Genomic_DNA"/>
</dbReference>
<proteinExistence type="predicted"/>
<gene>
    <name evidence="1" type="ORF">SAMN05660742_111130</name>
</gene>
<accession>A0A1H7AH15</accession>
<evidence type="ECO:0000313" key="1">
    <source>
        <dbReference type="EMBL" id="SEJ60315.1"/>
    </source>
</evidence>
<reference evidence="1 2" key="1">
    <citation type="submission" date="2016-10" db="EMBL/GenBank/DDBJ databases">
        <authorList>
            <person name="de Groot N.N."/>
        </authorList>
    </citation>
    <scope>NUCLEOTIDE SEQUENCE [LARGE SCALE GENOMIC DNA]</scope>
    <source>
        <strain evidence="1 2">DSM 2179</strain>
    </source>
</reference>
<name>A0A1H7AH15_9FIRM</name>
<keyword evidence="2" id="KW-1185">Reference proteome</keyword>
<sequence length="123" mass="14228">MALLVFLSDFPEPVIPETDSSSFKEDFKDSTISSTTDANYKITRPRASRMPGSWSYTYRGVTEEQYFALIDFWRLVNGTAGMFYFTPYEGPYKGIQKIVRFSAKGDWQPYYEGYRGSLSFEEV</sequence>
<dbReference type="Proteomes" id="UP000199662">
    <property type="component" value="Unassembled WGS sequence"/>
</dbReference>
<dbReference type="AlphaFoldDB" id="A0A1H7AH15"/>
<dbReference type="STRING" id="84035.SAMN05660742_111130"/>
<dbReference type="RefSeq" id="WP_091831981.1">
    <property type="nucleotide sequence ID" value="NZ_FNZK01000011.1"/>
</dbReference>